<evidence type="ECO:0000256" key="3">
    <source>
        <dbReference type="ARBA" id="ARBA00022692"/>
    </source>
</evidence>
<dbReference type="Gene3D" id="1.20.58.340">
    <property type="entry name" value="Magnesium transport protein CorA, transmembrane region"/>
    <property type="match status" value="1"/>
</dbReference>
<feature type="transmembrane region" description="Helical" evidence="6">
    <location>
        <begin position="340"/>
        <end position="360"/>
    </location>
</feature>
<dbReference type="FunFam" id="1.20.58.340:FF:000047">
    <property type="entry name" value="MGT2 magnesium transporter"/>
    <property type="match status" value="1"/>
</dbReference>
<dbReference type="Pfam" id="PF01544">
    <property type="entry name" value="CorA"/>
    <property type="match status" value="1"/>
</dbReference>
<feature type="transmembrane region" description="Helical" evidence="6">
    <location>
        <begin position="376"/>
        <end position="396"/>
    </location>
</feature>
<dbReference type="EMBL" id="CP009394">
    <property type="protein sequence ID" value="AIN98975.1"/>
    <property type="molecule type" value="Genomic_DNA"/>
</dbReference>
<dbReference type="eggNOG" id="ENOG502RRG2">
    <property type="taxonomic scope" value="Eukaryota"/>
</dbReference>
<keyword evidence="5 6" id="KW-0472">Membrane</keyword>
<keyword evidence="3 6" id="KW-0812">Transmembrane</keyword>
<dbReference type="CDD" id="cd12829">
    <property type="entry name" value="Alr1p-like"/>
    <property type="match status" value="1"/>
</dbReference>
<dbReference type="GO" id="GO:0015095">
    <property type="term" value="F:magnesium ion transmembrane transporter activity"/>
    <property type="evidence" value="ECO:0007669"/>
    <property type="project" value="InterPro"/>
</dbReference>
<dbReference type="InterPro" id="IPR044089">
    <property type="entry name" value="Alr1-like"/>
</dbReference>
<evidence type="ECO:0000256" key="2">
    <source>
        <dbReference type="ARBA" id="ARBA00009765"/>
    </source>
</evidence>
<dbReference type="SUPFAM" id="SSF144083">
    <property type="entry name" value="Magnesium transport protein CorA, transmembrane region"/>
    <property type="match status" value="1"/>
</dbReference>
<dbReference type="PANTHER" id="PTHR21535">
    <property type="entry name" value="MAGNESIUM AND COBALT TRANSPORT PROTEIN/MITOCHONDRIAL IMPORT INNER MEMBRANE TRANSLOCASE SUBUNIT TIM8"/>
    <property type="match status" value="1"/>
</dbReference>
<evidence type="ECO:0000256" key="5">
    <source>
        <dbReference type="ARBA" id="ARBA00023136"/>
    </source>
</evidence>
<proteinExistence type="inferred from homology"/>
<accession>A0A088RST7</accession>
<comment type="similarity">
    <text evidence="2">Belongs to the CorA metal ion transporter (MIT) (TC 1.A.35) family.</text>
</comment>
<reference evidence="7 8" key="1">
    <citation type="journal article" date="2015" name="Sci. Rep.">
        <title>The genome of Leishmania panamensis: insights into genomics of the L. (Viannia) subgenus.</title>
        <authorList>
            <person name="Llanes A."/>
            <person name="Restrepo C.M."/>
            <person name="Vecchio G.D."/>
            <person name="Anguizola F.J."/>
            <person name="Lleonart R."/>
        </authorList>
    </citation>
    <scope>NUCLEOTIDE SEQUENCE [LARGE SCALE GENOMIC DNA]</scope>
    <source>
        <strain evidence="7 8">MHOM/PA/94/PSC-1</strain>
    </source>
</reference>
<dbReference type="GeneID" id="22575760"/>
<dbReference type="OrthoDB" id="29879at2759"/>
<dbReference type="VEuPathDB" id="TriTrypDB:LPAL13_250017400"/>
<sequence length="413" mass="45524">MMRSRVDDVTPGVAAGHPESLLGTRQRYLAFNSSSGASWFVRKDVMLKNVQANQDRTLWVDVEGETPEERRAILNALPWCVSIPSTVLDAVAQPTESDVVELQPSRAQYAHGVLSCAIDPLYGTVDEAASVDEENFSSEAFDAARGFVWCSVLITEALIVTMHDKRFLGLEEVVRALEMRVNLADTTGLGCSTITPSIVLATLVAYSSEMMLPDPTALLSEVDCIDEMVLLIAPGERDQPDLLRRVALLRRRISSFRGLLYLKEKLLRELVTPSMRGSFVAGDMLHVMPIYKEALDKNTQVAVRLDDARDILNQANLNFVTGVSMRMSQSSANMDFKMQILSQVAVICLPLNLLASIFGMNCEVPWLAETHPNLRAFWGIVGLMVGWVLLCSIPTIRHILHGNAAKPIVPADS</sequence>
<dbReference type="KEGG" id="lpan:LPMP_251120"/>
<dbReference type="PANTHER" id="PTHR21535:SF95">
    <property type="entry name" value="MGT2 MAGNESIUM TRANSPORTER"/>
    <property type="match status" value="1"/>
</dbReference>
<comment type="subcellular location">
    <subcellularLocation>
        <location evidence="1">Membrane</location>
        <topology evidence="1">Multi-pass membrane protein</topology>
    </subcellularLocation>
</comment>
<keyword evidence="8" id="KW-1185">Reference proteome</keyword>
<evidence type="ECO:0000256" key="1">
    <source>
        <dbReference type="ARBA" id="ARBA00004141"/>
    </source>
</evidence>
<evidence type="ECO:0000313" key="8">
    <source>
        <dbReference type="Proteomes" id="UP000063063"/>
    </source>
</evidence>
<dbReference type="Proteomes" id="UP000063063">
    <property type="component" value="Chromosome 25"/>
</dbReference>
<protein>
    <submittedName>
        <fullName evidence="7">MGT2 magnesium transporter, putative</fullName>
    </submittedName>
</protein>
<dbReference type="AlphaFoldDB" id="A0A088RST7"/>
<evidence type="ECO:0000313" key="7">
    <source>
        <dbReference type="EMBL" id="AIN98975.1"/>
    </source>
</evidence>
<dbReference type="RefSeq" id="XP_010699682.1">
    <property type="nucleotide sequence ID" value="XM_010701380.1"/>
</dbReference>
<gene>
    <name evidence="7" type="primary">MGT2</name>
    <name evidence="7" type="ORF">LPMP_251120</name>
</gene>
<keyword evidence="4 6" id="KW-1133">Transmembrane helix</keyword>
<dbReference type="InterPro" id="IPR045863">
    <property type="entry name" value="CorA_TM1_TM2"/>
</dbReference>
<dbReference type="SUPFAM" id="SSF143865">
    <property type="entry name" value="CorA soluble domain-like"/>
    <property type="match status" value="1"/>
</dbReference>
<dbReference type="InterPro" id="IPR045861">
    <property type="entry name" value="CorA_cytoplasmic_dom"/>
</dbReference>
<dbReference type="VEuPathDB" id="TriTrypDB:LPMP_251120"/>
<organism evidence="7 8">
    <name type="scientific">Leishmania panamensis</name>
    <dbReference type="NCBI Taxonomy" id="5679"/>
    <lineage>
        <taxon>Eukaryota</taxon>
        <taxon>Discoba</taxon>
        <taxon>Euglenozoa</taxon>
        <taxon>Kinetoplastea</taxon>
        <taxon>Metakinetoplastina</taxon>
        <taxon>Trypanosomatida</taxon>
        <taxon>Trypanosomatidae</taxon>
        <taxon>Leishmaniinae</taxon>
        <taxon>Leishmania</taxon>
        <taxon>Leishmania guyanensis species complex</taxon>
    </lineage>
</organism>
<dbReference type="InterPro" id="IPR002523">
    <property type="entry name" value="MgTranspt_CorA/ZnTranspt_ZntB"/>
</dbReference>
<evidence type="ECO:0000256" key="6">
    <source>
        <dbReference type="SAM" id="Phobius"/>
    </source>
</evidence>
<name>A0A088RST7_LEIPA</name>
<dbReference type="GO" id="GO:0016020">
    <property type="term" value="C:membrane"/>
    <property type="evidence" value="ECO:0007669"/>
    <property type="project" value="UniProtKB-SubCell"/>
</dbReference>
<evidence type="ECO:0000256" key="4">
    <source>
        <dbReference type="ARBA" id="ARBA00022989"/>
    </source>
</evidence>